<name>A0A7J6IMM0_COLFN</name>
<dbReference type="RefSeq" id="XP_031884909.1">
    <property type="nucleotide sequence ID" value="XM_032036200.1"/>
</dbReference>
<gene>
    <name evidence="1" type="ORF">CGGC5_v013461</name>
</gene>
<accession>A0A7J6IMM0</accession>
<reference evidence="1 2" key="2">
    <citation type="submission" date="2020-04" db="EMBL/GenBank/DDBJ databases">
        <title>Genome sequencing and assembly of multiple isolates from the Colletotrichum gloeosporioides species complex.</title>
        <authorList>
            <person name="Gan P."/>
            <person name="Shirasu K."/>
        </authorList>
    </citation>
    <scope>NUCLEOTIDE SEQUENCE [LARGE SCALE GENOMIC DNA]</scope>
    <source>
        <strain evidence="1 2">Nara gc5</strain>
    </source>
</reference>
<organism evidence="1 2">
    <name type="scientific">Colletotrichum fructicola (strain Nara gc5)</name>
    <name type="common">Anthracnose fungus</name>
    <name type="synonym">Colletotrichum gloeosporioides (strain Nara gc5)</name>
    <dbReference type="NCBI Taxonomy" id="1213859"/>
    <lineage>
        <taxon>Eukaryota</taxon>
        <taxon>Fungi</taxon>
        <taxon>Dikarya</taxon>
        <taxon>Ascomycota</taxon>
        <taxon>Pezizomycotina</taxon>
        <taxon>Sordariomycetes</taxon>
        <taxon>Hypocreomycetidae</taxon>
        <taxon>Glomerellales</taxon>
        <taxon>Glomerellaceae</taxon>
        <taxon>Colletotrichum</taxon>
        <taxon>Colletotrichum gloeosporioides species complex</taxon>
    </lineage>
</organism>
<dbReference type="Proteomes" id="UP000011096">
    <property type="component" value="Unassembled WGS sequence"/>
</dbReference>
<evidence type="ECO:0000313" key="2">
    <source>
        <dbReference type="Proteomes" id="UP000011096"/>
    </source>
</evidence>
<comment type="caution">
    <text evidence="1">The sequence shown here is derived from an EMBL/GenBank/DDBJ whole genome shotgun (WGS) entry which is preliminary data.</text>
</comment>
<dbReference type="InParanoid" id="A0A7J6IMM0"/>
<dbReference type="AlphaFoldDB" id="A0A7J6IMM0"/>
<dbReference type="EMBL" id="ANPB02000008">
    <property type="protein sequence ID" value="KAF4477634.1"/>
    <property type="molecule type" value="Genomic_DNA"/>
</dbReference>
<dbReference type="GeneID" id="43620198"/>
<sequence length="101" mass="11285">MLKMSIEAILAVVAILIAIPPAVLAYVQWRGTRSQLRVMHLLVWSADGPPYPPDEYQLDFLMIRAQGRGHFSNSLAEIMPSSCRLVPDWNALPVVEGERSI</sequence>
<reference evidence="1 2" key="1">
    <citation type="submission" date="2012-08" db="EMBL/GenBank/DDBJ databases">
        <authorList>
            <person name="Gan P.H.P."/>
            <person name="Ikeda K."/>
            <person name="Irieda H."/>
            <person name="Narusaka M."/>
            <person name="O'Connell R.J."/>
            <person name="Narusaka Y."/>
            <person name="Takano Y."/>
            <person name="Kubo Y."/>
            <person name="Shirasu K."/>
        </authorList>
    </citation>
    <scope>NUCLEOTIDE SEQUENCE [LARGE SCALE GENOMIC DNA]</scope>
    <source>
        <strain evidence="1 2">Nara gc5</strain>
    </source>
</reference>
<keyword evidence="2" id="KW-1185">Reference proteome</keyword>
<protein>
    <submittedName>
        <fullName evidence="1">Uncharacterized protein</fullName>
    </submittedName>
</protein>
<evidence type="ECO:0000313" key="1">
    <source>
        <dbReference type="EMBL" id="KAF4477634.1"/>
    </source>
</evidence>
<proteinExistence type="predicted"/>